<dbReference type="GO" id="GO:0008270">
    <property type="term" value="F:zinc ion binding"/>
    <property type="evidence" value="ECO:0007669"/>
    <property type="project" value="InterPro"/>
</dbReference>
<reference evidence="2 3" key="1">
    <citation type="submission" date="2016-07" db="EMBL/GenBank/DDBJ databases">
        <title>Multiple horizontal gene transfer events from other fungi enriched the ability of initially mycotrophic Trichoderma (Ascomycota) to feed on dead plant biomass.</title>
        <authorList>
            <consortium name="DOE Joint Genome Institute"/>
            <person name="Aerts A."/>
            <person name="Atanasova L."/>
            <person name="Chenthamara K."/>
            <person name="Zhang J."/>
            <person name="Grujic M."/>
            <person name="Henrissat B."/>
            <person name="Kuo A."/>
            <person name="Salamov A."/>
            <person name="Lipzen A."/>
            <person name="Labutti K."/>
            <person name="Barry K."/>
            <person name="Miao Y."/>
            <person name="Rahimi M.J."/>
            <person name="Shen Q."/>
            <person name="Grigoriev I.V."/>
            <person name="Kubicek C.P."/>
            <person name="Druzhinina I.S."/>
        </authorList>
    </citation>
    <scope>NUCLEOTIDE SEQUENCE [LARGE SCALE GENOMIC DNA]</scope>
    <source>
        <strain evidence="2 3">ATCC 18648</strain>
    </source>
</reference>
<dbReference type="SUPFAM" id="SSF51726">
    <property type="entry name" value="UROD/MetE-like"/>
    <property type="match status" value="1"/>
</dbReference>
<dbReference type="InterPro" id="IPR013215">
    <property type="entry name" value="Cbl-indep_Met_Synth_N"/>
</dbReference>
<evidence type="ECO:0000313" key="2">
    <source>
        <dbReference type="EMBL" id="PTB75867.1"/>
    </source>
</evidence>
<dbReference type="InterPro" id="IPR038071">
    <property type="entry name" value="UROD/MetE-like_sf"/>
</dbReference>
<dbReference type="AlphaFoldDB" id="A0A2T4C2S4"/>
<dbReference type="STRING" id="983965.A0A2T4C2S4"/>
<keyword evidence="3" id="KW-1185">Reference proteome</keyword>
<feature type="non-terminal residue" evidence="2">
    <location>
        <position position="80"/>
    </location>
</feature>
<accession>A0A2T4C2S4</accession>
<feature type="domain" description="Cobalamin-independent methionine synthase MetE N-terminal" evidence="1">
    <location>
        <begin position="4"/>
        <end position="78"/>
    </location>
</feature>
<name>A0A2T4C2S4_TRILO</name>
<evidence type="ECO:0000313" key="3">
    <source>
        <dbReference type="Proteomes" id="UP000240760"/>
    </source>
</evidence>
<dbReference type="Proteomes" id="UP000240760">
    <property type="component" value="Unassembled WGS sequence"/>
</dbReference>
<proteinExistence type="predicted"/>
<dbReference type="Gene3D" id="3.20.20.210">
    <property type="match status" value="1"/>
</dbReference>
<dbReference type="PANTHER" id="PTHR30519">
    <property type="entry name" value="5-METHYLTETRAHYDROPTEROYLTRIGLUTAMATE--HOMOCYSTEINE METHYLTRANSFERASE"/>
    <property type="match status" value="1"/>
</dbReference>
<dbReference type="OrthoDB" id="1053771at2759"/>
<dbReference type="GO" id="GO:0008652">
    <property type="term" value="P:amino acid biosynthetic process"/>
    <property type="evidence" value="ECO:0007669"/>
    <property type="project" value="InterPro"/>
</dbReference>
<sequence length="80" mass="8973">MVQSAVLGFPRMGVNRDLKKATEAYWAGKISQPELLAEAKRLRLAHWKIQKDAGVDIIPSNDFALYDQVLSHIQDFGVCC</sequence>
<gene>
    <name evidence="2" type="ORF">M440DRAFT_1263045</name>
</gene>
<dbReference type="EMBL" id="KZ679133">
    <property type="protein sequence ID" value="PTB75867.1"/>
    <property type="molecule type" value="Genomic_DNA"/>
</dbReference>
<evidence type="ECO:0000259" key="1">
    <source>
        <dbReference type="Pfam" id="PF08267"/>
    </source>
</evidence>
<protein>
    <submittedName>
        <fullName evidence="2">UROD/MetE-like protein</fullName>
    </submittedName>
</protein>
<dbReference type="GO" id="GO:0003871">
    <property type="term" value="F:5-methyltetrahydropteroyltriglutamate-homocysteine S-methyltransferase activity"/>
    <property type="evidence" value="ECO:0007669"/>
    <property type="project" value="InterPro"/>
</dbReference>
<organism evidence="2 3">
    <name type="scientific">Trichoderma longibrachiatum ATCC 18648</name>
    <dbReference type="NCBI Taxonomy" id="983965"/>
    <lineage>
        <taxon>Eukaryota</taxon>
        <taxon>Fungi</taxon>
        <taxon>Dikarya</taxon>
        <taxon>Ascomycota</taxon>
        <taxon>Pezizomycotina</taxon>
        <taxon>Sordariomycetes</taxon>
        <taxon>Hypocreomycetidae</taxon>
        <taxon>Hypocreales</taxon>
        <taxon>Hypocreaceae</taxon>
        <taxon>Trichoderma</taxon>
    </lineage>
</organism>
<dbReference type="Pfam" id="PF08267">
    <property type="entry name" value="Meth_synt_1"/>
    <property type="match status" value="1"/>
</dbReference>